<dbReference type="GO" id="GO:0009249">
    <property type="term" value="P:protein lipoylation"/>
    <property type="evidence" value="ECO:0007669"/>
    <property type="project" value="TreeGrafter"/>
</dbReference>
<keyword evidence="4" id="KW-1185">Reference proteome</keyword>
<dbReference type="Pfam" id="PF01597">
    <property type="entry name" value="GCV_H"/>
    <property type="match status" value="1"/>
</dbReference>
<protein>
    <submittedName>
        <fullName evidence="3">Uncharacterized protein</fullName>
    </submittedName>
</protein>
<comment type="caution">
    <text evidence="3">The sequence shown here is derived from an EMBL/GenBank/DDBJ whole genome shotgun (WGS) entry which is preliminary data.</text>
</comment>
<name>A0A5N3XMT8_MUNRE</name>
<comment type="subcellular location">
    <subcellularLocation>
        <location evidence="1">Mitochondrion</location>
    </subcellularLocation>
</comment>
<dbReference type="Gene3D" id="2.40.50.100">
    <property type="match status" value="1"/>
</dbReference>
<accession>A0A5N3XMT8</accession>
<dbReference type="EMBL" id="VCEB01000008">
    <property type="protein sequence ID" value="KAB0373786.1"/>
    <property type="molecule type" value="Genomic_DNA"/>
</dbReference>
<evidence type="ECO:0000256" key="1">
    <source>
        <dbReference type="ARBA" id="ARBA00004173"/>
    </source>
</evidence>
<organism evidence="3 4">
    <name type="scientific">Muntiacus reevesi</name>
    <name type="common">Reeves' muntjac</name>
    <name type="synonym">Cervus reevesi</name>
    <dbReference type="NCBI Taxonomy" id="9886"/>
    <lineage>
        <taxon>Eukaryota</taxon>
        <taxon>Metazoa</taxon>
        <taxon>Chordata</taxon>
        <taxon>Craniata</taxon>
        <taxon>Vertebrata</taxon>
        <taxon>Euteleostomi</taxon>
        <taxon>Mammalia</taxon>
        <taxon>Eutheria</taxon>
        <taxon>Laurasiatheria</taxon>
        <taxon>Artiodactyla</taxon>
        <taxon>Ruminantia</taxon>
        <taxon>Pecora</taxon>
        <taxon>Cervidae</taxon>
        <taxon>Muntiacinae</taxon>
        <taxon>Muntiacus</taxon>
    </lineage>
</organism>
<dbReference type="Proteomes" id="UP000326062">
    <property type="component" value="Chromosome 7"/>
</dbReference>
<dbReference type="GO" id="GO:0005960">
    <property type="term" value="C:glycine cleavage complex"/>
    <property type="evidence" value="ECO:0007669"/>
    <property type="project" value="InterPro"/>
</dbReference>
<evidence type="ECO:0000313" key="4">
    <source>
        <dbReference type="Proteomes" id="UP000326062"/>
    </source>
</evidence>
<dbReference type="InterPro" id="IPR002930">
    <property type="entry name" value="GCV_H"/>
</dbReference>
<dbReference type="SUPFAM" id="SSF51230">
    <property type="entry name" value="Single hybrid motif"/>
    <property type="match status" value="1"/>
</dbReference>
<evidence type="ECO:0000256" key="2">
    <source>
        <dbReference type="ARBA" id="ARBA00023128"/>
    </source>
</evidence>
<keyword evidence="2" id="KW-0496">Mitochondrion</keyword>
<reference evidence="3 4" key="1">
    <citation type="submission" date="2019-06" db="EMBL/GenBank/DDBJ databases">
        <title>Discovery of a novel chromosome fission-fusion reversal in muntjac.</title>
        <authorList>
            <person name="Mudd A.B."/>
            <person name="Bredeson J.V."/>
            <person name="Baum R."/>
            <person name="Hockemeyer D."/>
            <person name="Rokhsar D.S."/>
        </authorList>
    </citation>
    <scope>NUCLEOTIDE SEQUENCE [LARGE SCALE GENOMIC DNA]</scope>
    <source>
        <strain evidence="3">UCam_UCB_Mr</strain>
        <tissue evidence="3">Fibroblast cell line</tissue>
    </source>
</reference>
<dbReference type="PANTHER" id="PTHR11715">
    <property type="entry name" value="GLYCINE CLEAVAGE SYSTEM H PROTEIN"/>
    <property type="match status" value="1"/>
</dbReference>
<dbReference type="GO" id="GO:0005739">
    <property type="term" value="C:mitochondrion"/>
    <property type="evidence" value="ECO:0007669"/>
    <property type="project" value="UniProtKB-SubCell"/>
</dbReference>
<dbReference type="InterPro" id="IPR033753">
    <property type="entry name" value="GCV_H/Fam206"/>
</dbReference>
<dbReference type="GO" id="GO:0019464">
    <property type="term" value="P:glycine decarboxylation via glycine cleavage system"/>
    <property type="evidence" value="ECO:0007669"/>
    <property type="project" value="InterPro"/>
</dbReference>
<dbReference type="InterPro" id="IPR011053">
    <property type="entry name" value="Single_hybrid_motif"/>
</dbReference>
<gene>
    <name evidence="3" type="ORF">FD755_014042</name>
</gene>
<proteinExistence type="predicted"/>
<sequence length="112" mass="12248">MWAALCSPRALSAPKRPPLGPHTRPALLAVRKSTEKPEWITTKAVLEQWEIAILLGKLLGDVVYRNLPESGALESVKAASELYSPLLGKVTEINKVPAENPGLVNRSYYEDG</sequence>
<dbReference type="AlphaFoldDB" id="A0A5N3XMT8"/>
<evidence type="ECO:0000313" key="3">
    <source>
        <dbReference type="EMBL" id="KAB0373786.1"/>
    </source>
</evidence>
<dbReference type="PANTHER" id="PTHR11715:SF42">
    <property type="entry name" value="GLYCINE CLEAVAGE SYSTEM H PROTEIN, MITOCHONDRIAL"/>
    <property type="match status" value="1"/>
</dbReference>